<proteinExistence type="predicted"/>
<comment type="caution">
    <text evidence="2">The sequence shown here is derived from an EMBL/GenBank/DDBJ whole genome shotgun (WGS) entry which is preliminary data.</text>
</comment>
<name>S8D532_9LAMI</name>
<accession>S8D532</accession>
<gene>
    <name evidence="2" type="ORF">M569_16998</name>
</gene>
<reference evidence="2 3" key="1">
    <citation type="journal article" date="2013" name="BMC Genomics">
        <title>The miniature genome of a carnivorous plant Genlisea aurea contains a low number of genes and short non-coding sequences.</title>
        <authorList>
            <person name="Leushkin E.V."/>
            <person name="Sutormin R.A."/>
            <person name="Nabieva E.R."/>
            <person name="Penin A.A."/>
            <person name="Kondrashov A.S."/>
            <person name="Logacheva M.D."/>
        </authorList>
    </citation>
    <scope>NUCLEOTIDE SEQUENCE [LARGE SCALE GENOMIC DNA]</scope>
</reference>
<dbReference type="Proteomes" id="UP000015453">
    <property type="component" value="Unassembled WGS sequence"/>
</dbReference>
<dbReference type="EMBL" id="AUSU01009805">
    <property type="protein sequence ID" value="EPS57818.1"/>
    <property type="molecule type" value="Genomic_DNA"/>
</dbReference>
<dbReference type="AlphaFoldDB" id="S8D532"/>
<evidence type="ECO:0000313" key="2">
    <source>
        <dbReference type="EMBL" id="EPS57818.1"/>
    </source>
</evidence>
<dbReference type="InterPro" id="IPR018184">
    <property type="entry name" value="Integrin_alpha_C_CS"/>
</dbReference>
<organism evidence="2 3">
    <name type="scientific">Genlisea aurea</name>
    <dbReference type="NCBI Taxonomy" id="192259"/>
    <lineage>
        <taxon>Eukaryota</taxon>
        <taxon>Viridiplantae</taxon>
        <taxon>Streptophyta</taxon>
        <taxon>Embryophyta</taxon>
        <taxon>Tracheophyta</taxon>
        <taxon>Spermatophyta</taxon>
        <taxon>Magnoliopsida</taxon>
        <taxon>eudicotyledons</taxon>
        <taxon>Gunneridae</taxon>
        <taxon>Pentapetalae</taxon>
        <taxon>asterids</taxon>
        <taxon>lamiids</taxon>
        <taxon>Lamiales</taxon>
        <taxon>Lentibulariaceae</taxon>
        <taxon>Genlisea</taxon>
    </lineage>
</organism>
<sequence>MHEGAPLPDEDQLDYSISFDSVGPSPFFRPPSDTAISDYELLSEDMIGFRDADDELNWDPGIQGVGIATNGCDFPATGDTTKQSTNPPSKPNRRSGCTRCRKWREGFFRRNALSVAQTTARSAY</sequence>
<evidence type="ECO:0000313" key="3">
    <source>
        <dbReference type="Proteomes" id="UP000015453"/>
    </source>
</evidence>
<feature type="compositionally biased region" description="Polar residues" evidence="1">
    <location>
        <begin position="78"/>
        <end position="87"/>
    </location>
</feature>
<evidence type="ECO:0000256" key="1">
    <source>
        <dbReference type="SAM" id="MobiDB-lite"/>
    </source>
</evidence>
<dbReference type="PROSITE" id="PS00242">
    <property type="entry name" value="INTEGRIN_ALPHA"/>
    <property type="match status" value="1"/>
</dbReference>
<protein>
    <submittedName>
        <fullName evidence="2">Uncharacterized protein</fullName>
    </submittedName>
</protein>
<feature type="region of interest" description="Disordered" evidence="1">
    <location>
        <begin position="73"/>
        <end position="97"/>
    </location>
</feature>
<keyword evidence="3" id="KW-1185">Reference proteome</keyword>